<evidence type="ECO:0000313" key="2">
    <source>
        <dbReference type="EMBL" id="EFX60397.1"/>
    </source>
</evidence>
<dbReference type="KEGG" id="dpx:DAPPUDRAFT_124324"/>
<reference evidence="2 3" key="1">
    <citation type="journal article" date="2011" name="Science">
        <title>The ecoresponsive genome of Daphnia pulex.</title>
        <authorList>
            <person name="Colbourne J.K."/>
            <person name="Pfrender M.E."/>
            <person name="Gilbert D."/>
            <person name="Thomas W.K."/>
            <person name="Tucker A."/>
            <person name="Oakley T.H."/>
            <person name="Tokishita S."/>
            <person name="Aerts A."/>
            <person name="Arnold G.J."/>
            <person name="Basu M.K."/>
            <person name="Bauer D.J."/>
            <person name="Caceres C.E."/>
            <person name="Carmel L."/>
            <person name="Casola C."/>
            <person name="Choi J.H."/>
            <person name="Detter J.C."/>
            <person name="Dong Q."/>
            <person name="Dusheyko S."/>
            <person name="Eads B.D."/>
            <person name="Frohlich T."/>
            <person name="Geiler-Samerotte K.A."/>
            <person name="Gerlach D."/>
            <person name="Hatcher P."/>
            <person name="Jogdeo S."/>
            <person name="Krijgsveld J."/>
            <person name="Kriventseva E.V."/>
            <person name="Kultz D."/>
            <person name="Laforsch C."/>
            <person name="Lindquist E."/>
            <person name="Lopez J."/>
            <person name="Manak J.R."/>
            <person name="Muller J."/>
            <person name="Pangilinan J."/>
            <person name="Patwardhan R.P."/>
            <person name="Pitluck S."/>
            <person name="Pritham E.J."/>
            <person name="Rechtsteiner A."/>
            <person name="Rho M."/>
            <person name="Rogozin I.B."/>
            <person name="Sakarya O."/>
            <person name="Salamov A."/>
            <person name="Schaack S."/>
            <person name="Shapiro H."/>
            <person name="Shiga Y."/>
            <person name="Skalitzky C."/>
            <person name="Smith Z."/>
            <person name="Souvorov A."/>
            <person name="Sung W."/>
            <person name="Tang Z."/>
            <person name="Tsuchiya D."/>
            <person name="Tu H."/>
            <person name="Vos H."/>
            <person name="Wang M."/>
            <person name="Wolf Y.I."/>
            <person name="Yamagata H."/>
            <person name="Yamada T."/>
            <person name="Ye Y."/>
            <person name="Shaw J.R."/>
            <person name="Andrews J."/>
            <person name="Crease T.J."/>
            <person name="Tang H."/>
            <person name="Lucas S.M."/>
            <person name="Robertson H.M."/>
            <person name="Bork P."/>
            <person name="Koonin E.V."/>
            <person name="Zdobnov E.M."/>
            <person name="Grigoriev I.V."/>
            <person name="Lynch M."/>
            <person name="Boore J.L."/>
        </authorList>
    </citation>
    <scope>NUCLEOTIDE SEQUENCE [LARGE SCALE GENOMIC DNA]</scope>
</reference>
<organism evidence="2 3">
    <name type="scientific">Daphnia pulex</name>
    <name type="common">Water flea</name>
    <dbReference type="NCBI Taxonomy" id="6669"/>
    <lineage>
        <taxon>Eukaryota</taxon>
        <taxon>Metazoa</taxon>
        <taxon>Ecdysozoa</taxon>
        <taxon>Arthropoda</taxon>
        <taxon>Crustacea</taxon>
        <taxon>Branchiopoda</taxon>
        <taxon>Diplostraca</taxon>
        <taxon>Cladocera</taxon>
        <taxon>Anomopoda</taxon>
        <taxon>Daphniidae</taxon>
        <taxon>Daphnia</taxon>
    </lineage>
</organism>
<name>E9I6I3_DAPPU</name>
<dbReference type="InParanoid" id="E9I6I3"/>
<keyword evidence="3" id="KW-1185">Reference proteome</keyword>
<sequence>MASTEKAVTLWLYRAFAFLFALSVLSNVAKADDDVRKKTLTFHPSLHHVESKSRDIVLPTESLDQDVSLDQHVSELFAGDRVKRQAPTPQSQVSSVRGVLPPLPANSTSVVSQSFARIQVIVNDLSIVARKNLESVTGTVFHAGKVPRATHWDLIFF</sequence>
<dbReference type="EMBL" id="GL736490">
    <property type="protein sequence ID" value="EFX60397.1"/>
    <property type="molecule type" value="Genomic_DNA"/>
</dbReference>
<keyword evidence="1" id="KW-0732">Signal</keyword>
<dbReference type="HOGENOM" id="CLU_1679741_0_0_1"/>
<proteinExistence type="predicted"/>
<evidence type="ECO:0000256" key="1">
    <source>
        <dbReference type="SAM" id="SignalP"/>
    </source>
</evidence>
<dbReference type="AlphaFoldDB" id="E9I6I3"/>
<feature type="chain" id="PRO_5003242097" evidence="1">
    <location>
        <begin position="32"/>
        <end position="157"/>
    </location>
</feature>
<evidence type="ECO:0000313" key="3">
    <source>
        <dbReference type="Proteomes" id="UP000000305"/>
    </source>
</evidence>
<accession>E9I6I3</accession>
<dbReference type="Proteomes" id="UP000000305">
    <property type="component" value="Unassembled WGS sequence"/>
</dbReference>
<gene>
    <name evidence="2" type="ORF">DAPPUDRAFT_124324</name>
</gene>
<feature type="signal peptide" evidence="1">
    <location>
        <begin position="1"/>
        <end position="31"/>
    </location>
</feature>
<protein>
    <submittedName>
        <fullName evidence="2">Uncharacterized protein</fullName>
    </submittedName>
</protein>